<feature type="region of interest" description="Disordered" evidence="7">
    <location>
        <begin position="304"/>
        <end position="324"/>
    </location>
</feature>
<comment type="caution">
    <text evidence="9">The sequence shown here is derived from an EMBL/GenBank/DDBJ whole genome shotgun (WGS) entry which is preliminary data.</text>
</comment>
<organism evidence="9 10">
    <name type="scientific">Candidatus Enterocloster excrementipullorum</name>
    <dbReference type="NCBI Taxonomy" id="2838559"/>
    <lineage>
        <taxon>Bacteria</taxon>
        <taxon>Bacillati</taxon>
        <taxon>Bacillota</taxon>
        <taxon>Clostridia</taxon>
        <taxon>Lachnospirales</taxon>
        <taxon>Lachnospiraceae</taxon>
        <taxon>Enterocloster</taxon>
    </lineage>
</organism>
<dbReference type="InterPro" id="IPR039661">
    <property type="entry name" value="ELP3"/>
</dbReference>
<dbReference type="PANTHER" id="PTHR11135:SF1">
    <property type="entry name" value="PROTEIN YHCC"/>
    <property type="match status" value="1"/>
</dbReference>
<gene>
    <name evidence="9" type="ORF">H9704_04490</name>
</gene>
<dbReference type="EMBL" id="DWWT01000017">
    <property type="protein sequence ID" value="HJC05397.1"/>
    <property type="molecule type" value="Genomic_DNA"/>
</dbReference>
<dbReference type="Gene3D" id="3.80.30.20">
    <property type="entry name" value="tm_1862 like domain"/>
    <property type="match status" value="1"/>
</dbReference>
<dbReference type="GO" id="GO:0051539">
    <property type="term" value="F:4 iron, 4 sulfur cluster binding"/>
    <property type="evidence" value="ECO:0007669"/>
    <property type="project" value="UniProtKB-KW"/>
</dbReference>
<dbReference type="CDD" id="cd01335">
    <property type="entry name" value="Radical_SAM"/>
    <property type="match status" value="1"/>
</dbReference>
<keyword evidence="2" id="KW-0004">4Fe-4S</keyword>
<evidence type="ECO:0000256" key="3">
    <source>
        <dbReference type="ARBA" id="ARBA00022691"/>
    </source>
</evidence>
<dbReference type="InterPro" id="IPR023404">
    <property type="entry name" value="rSAM_horseshoe"/>
</dbReference>
<evidence type="ECO:0000256" key="4">
    <source>
        <dbReference type="ARBA" id="ARBA00022723"/>
    </source>
</evidence>
<protein>
    <submittedName>
        <fullName evidence="9">TIGR01212 family radical SAM protein</fullName>
    </submittedName>
</protein>
<sequence>MHWDQKSYHSLSYELTRQFGKKVYKLSLDGGMTCPNRDGTLGDRGCIFCSQGGSGDFAAPRCQSLEEQIRTAKARVQGKMPQDGPYIAYFQSYTNTYAPVSYLSPLFSSVLARPDIAVLDTATRPDCLPSDVVGLLAKLNRQKPVWVELGLQTIHPETARFIRRGYPLPVFEDALARLKREGLTVIVHVILGLPGETPSMMEATVSYLSRLPIDGIKLQLLHILKGTDLADLYQSDPFPLFTMEGYVDCVIRCLELLPPHVVIHRLTGDGPGNLLIAPQWSRRKRAVLNLLHQTMARRNTWQGRRASHVPGETGEIPASLTCTP</sequence>
<dbReference type="NCBIfam" id="TIGR01212">
    <property type="entry name" value="TIGR01212 family radical SAM protein"/>
    <property type="match status" value="1"/>
</dbReference>
<keyword evidence="3" id="KW-0949">S-adenosyl-L-methionine</keyword>
<dbReference type="PANTHER" id="PTHR11135">
    <property type="entry name" value="HISTONE ACETYLTRANSFERASE-RELATED"/>
    <property type="match status" value="1"/>
</dbReference>
<keyword evidence="6" id="KW-0411">Iron-sulfur</keyword>
<feature type="domain" description="Radical SAM core" evidence="8">
    <location>
        <begin position="18"/>
        <end position="260"/>
    </location>
</feature>
<dbReference type="PROSITE" id="PS51918">
    <property type="entry name" value="RADICAL_SAM"/>
    <property type="match status" value="1"/>
</dbReference>
<comment type="cofactor">
    <cofactor evidence="1">
        <name>[4Fe-4S] cluster</name>
        <dbReference type="ChEBI" id="CHEBI:49883"/>
    </cofactor>
</comment>
<dbReference type="SFLD" id="SFLDS00029">
    <property type="entry name" value="Radical_SAM"/>
    <property type="match status" value="1"/>
</dbReference>
<dbReference type="Proteomes" id="UP000823910">
    <property type="component" value="Unassembled WGS sequence"/>
</dbReference>
<dbReference type="SMART" id="SM00729">
    <property type="entry name" value="Elp3"/>
    <property type="match status" value="1"/>
</dbReference>
<evidence type="ECO:0000259" key="8">
    <source>
        <dbReference type="PROSITE" id="PS51918"/>
    </source>
</evidence>
<reference evidence="9" key="2">
    <citation type="submission" date="2021-04" db="EMBL/GenBank/DDBJ databases">
        <authorList>
            <person name="Gilroy R."/>
        </authorList>
    </citation>
    <scope>NUCLEOTIDE SEQUENCE</scope>
    <source>
        <strain evidence="9">CHK180-15479</strain>
    </source>
</reference>
<evidence type="ECO:0000256" key="5">
    <source>
        <dbReference type="ARBA" id="ARBA00023004"/>
    </source>
</evidence>
<dbReference type="InterPro" id="IPR032432">
    <property type="entry name" value="Radical_SAM_C"/>
</dbReference>
<reference evidence="9" key="1">
    <citation type="journal article" date="2021" name="PeerJ">
        <title>Extensive microbial diversity within the chicken gut microbiome revealed by metagenomics and culture.</title>
        <authorList>
            <person name="Gilroy R."/>
            <person name="Ravi A."/>
            <person name="Getino M."/>
            <person name="Pursley I."/>
            <person name="Horton D.L."/>
            <person name="Alikhan N.F."/>
            <person name="Baker D."/>
            <person name="Gharbi K."/>
            <person name="Hall N."/>
            <person name="Watson M."/>
            <person name="Adriaenssens E.M."/>
            <person name="Foster-Nyarko E."/>
            <person name="Jarju S."/>
            <person name="Secka A."/>
            <person name="Antonio M."/>
            <person name="Oren A."/>
            <person name="Chaudhuri R.R."/>
            <person name="La Ragione R."/>
            <person name="Hildebrand F."/>
            <person name="Pallen M.J."/>
        </authorList>
    </citation>
    <scope>NUCLEOTIDE SEQUENCE</scope>
    <source>
        <strain evidence="9">CHK180-15479</strain>
    </source>
</reference>
<evidence type="ECO:0000313" key="9">
    <source>
        <dbReference type="EMBL" id="HJC05397.1"/>
    </source>
</evidence>
<dbReference type="GO" id="GO:0046872">
    <property type="term" value="F:metal ion binding"/>
    <property type="evidence" value="ECO:0007669"/>
    <property type="project" value="UniProtKB-KW"/>
</dbReference>
<dbReference type="InterPro" id="IPR005911">
    <property type="entry name" value="YhcC-like"/>
</dbReference>
<evidence type="ECO:0000256" key="1">
    <source>
        <dbReference type="ARBA" id="ARBA00001966"/>
    </source>
</evidence>
<dbReference type="Pfam" id="PF16199">
    <property type="entry name" value="Radical_SAM_C"/>
    <property type="match status" value="1"/>
</dbReference>
<evidence type="ECO:0000313" key="10">
    <source>
        <dbReference type="Proteomes" id="UP000823910"/>
    </source>
</evidence>
<evidence type="ECO:0000256" key="7">
    <source>
        <dbReference type="SAM" id="MobiDB-lite"/>
    </source>
</evidence>
<evidence type="ECO:0000256" key="6">
    <source>
        <dbReference type="ARBA" id="ARBA00023014"/>
    </source>
</evidence>
<dbReference type="InterPro" id="IPR006638">
    <property type="entry name" value="Elp3/MiaA/NifB-like_rSAM"/>
</dbReference>
<proteinExistence type="predicted"/>
<dbReference type="SFLD" id="SFLDG01086">
    <property type="entry name" value="elongater_protein-like"/>
    <property type="match status" value="1"/>
</dbReference>
<keyword evidence="4" id="KW-0479">Metal-binding</keyword>
<name>A0A9D2MZ20_9FIRM</name>
<dbReference type="Pfam" id="PF04055">
    <property type="entry name" value="Radical_SAM"/>
    <property type="match status" value="1"/>
</dbReference>
<keyword evidence="5" id="KW-0408">Iron</keyword>
<dbReference type="SFLD" id="SFLDG01091">
    <property type="entry name" value="uncharacterized_CHP01210-like"/>
    <property type="match status" value="1"/>
</dbReference>
<dbReference type="SUPFAM" id="SSF102114">
    <property type="entry name" value="Radical SAM enzymes"/>
    <property type="match status" value="1"/>
</dbReference>
<dbReference type="AlphaFoldDB" id="A0A9D2MZ20"/>
<accession>A0A9D2MZ20</accession>
<dbReference type="InterPro" id="IPR058240">
    <property type="entry name" value="rSAM_sf"/>
</dbReference>
<dbReference type="InterPro" id="IPR007197">
    <property type="entry name" value="rSAM"/>
</dbReference>
<dbReference type="GO" id="GO:0003824">
    <property type="term" value="F:catalytic activity"/>
    <property type="evidence" value="ECO:0007669"/>
    <property type="project" value="InterPro"/>
</dbReference>
<evidence type="ECO:0000256" key="2">
    <source>
        <dbReference type="ARBA" id="ARBA00022485"/>
    </source>
</evidence>